<dbReference type="EMBL" id="GBXM01021187">
    <property type="protein sequence ID" value="JAH87390.1"/>
    <property type="molecule type" value="Transcribed_RNA"/>
</dbReference>
<accession>A0A0E9WCV8</accession>
<proteinExistence type="predicted"/>
<reference evidence="1" key="2">
    <citation type="journal article" date="2015" name="Fish Shellfish Immunol.">
        <title>Early steps in the European eel (Anguilla anguilla)-Vibrio vulnificus interaction in the gills: Role of the RtxA13 toxin.</title>
        <authorList>
            <person name="Callol A."/>
            <person name="Pajuelo D."/>
            <person name="Ebbesson L."/>
            <person name="Teles M."/>
            <person name="MacKenzie S."/>
            <person name="Amaro C."/>
        </authorList>
    </citation>
    <scope>NUCLEOTIDE SEQUENCE</scope>
</reference>
<name>A0A0E9WCV8_ANGAN</name>
<reference evidence="1" key="1">
    <citation type="submission" date="2014-11" db="EMBL/GenBank/DDBJ databases">
        <authorList>
            <person name="Amaro Gonzalez C."/>
        </authorList>
    </citation>
    <scope>NUCLEOTIDE SEQUENCE</scope>
</reference>
<dbReference type="AlphaFoldDB" id="A0A0E9WCV8"/>
<protein>
    <submittedName>
        <fullName evidence="1">Uncharacterized protein</fullName>
    </submittedName>
</protein>
<sequence>MDKRIQQNTVIETKQVNYKRSI</sequence>
<evidence type="ECO:0000313" key="1">
    <source>
        <dbReference type="EMBL" id="JAH87390.1"/>
    </source>
</evidence>
<organism evidence="1">
    <name type="scientific">Anguilla anguilla</name>
    <name type="common">European freshwater eel</name>
    <name type="synonym">Muraena anguilla</name>
    <dbReference type="NCBI Taxonomy" id="7936"/>
    <lineage>
        <taxon>Eukaryota</taxon>
        <taxon>Metazoa</taxon>
        <taxon>Chordata</taxon>
        <taxon>Craniata</taxon>
        <taxon>Vertebrata</taxon>
        <taxon>Euteleostomi</taxon>
        <taxon>Actinopterygii</taxon>
        <taxon>Neopterygii</taxon>
        <taxon>Teleostei</taxon>
        <taxon>Anguilliformes</taxon>
        <taxon>Anguillidae</taxon>
        <taxon>Anguilla</taxon>
    </lineage>
</organism>